<evidence type="ECO:0000259" key="3">
    <source>
        <dbReference type="Pfam" id="PF22746"/>
    </source>
</evidence>
<evidence type="ECO:0000256" key="1">
    <source>
        <dbReference type="SAM" id="Coils"/>
    </source>
</evidence>
<evidence type="ECO:0000313" key="5">
    <source>
        <dbReference type="Proteomes" id="UP000481030"/>
    </source>
</evidence>
<keyword evidence="1" id="KW-0175">Coiled coil</keyword>
<sequence length="373" mass="42161">MQDERKRILKMVENGKLTVDEALFLLEELEKSSQTAEEKKAELVQELSTTVKFEEAKKDEPFNYKFQSAKDKIMDFVDTAFKKIKDVDLDFNFGHSVDISHIFQQGDVSFQEVDIDIANGKVAVVPWGQNDVRIECKAKVYRVETQDEARKNFLNDVTFAVDGQRLRFATQQKWMKVESIIYIPQTEYNKVRLRLFNGSIDSSHLNVRSYKAKTANGKISLQNMISKLAEVETANGKISIQKSHMDQIEAETLNGAIHVDGVYDKVDLQSFSGDVFFAMNEGNCHVIHAKAVAGKVEIQLPDQLTVNGELKTNLGSLHVNLDGIQIIEDKSDVIQKVLRFQSVNHSEKSLRLTAETKTGAIQINKAKSVAFKK</sequence>
<dbReference type="OrthoDB" id="2240743at2"/>
<dbReference type="Gene3D" id="2.160.20.120">
    <property type="match status" value="1"/>
</dbReference>
<dbReference type="PANTHER" id="PTHR33885">
    <property type="entry name" value="PHAGE SHOCK PROTEIN C"/>
    <property type="match status" value="1"/>
</dbReference>
<evidence type="ECO:0000313" key="4">
    <source>
        <dbReference type="EMBL" id="KAB2329082.1"/>
    </source>
</evidence>
<feature type="domain" description="YvlB/LiaX N-terminal" evidence="3">
    <location>
        <begin position="3"/>
        <end position="33"/>
    </location>
</feature>
<proteinExistence type="predicted"/>
<reference evidence="4 5" key="1">
    <citation type="journal article" date="2016" name="Antonie Van Leeuwenhoek">
        <title>Bacillus depressus sp. nov., isolated from soil of a sunflower field.</title>
        <authorList>
            <person name="Wei X."/>
            <person name="Xin D."/>
            <person name="Xin Y."/>
            <person name="Zhang H."/>
            <person name="Wang T."/>
            <person name="Zhang J."/>
        </authorList>
    </citation>
    <scope>NUCLEOTIDE SEQUENCE [LARGE SCALE GENOMIC DNA]</scope>
    <source>
        <strain evidence="4 5">BZ1</strain>
    </source>
</reference>
<dbReference type="InterPro" id="IPR016599">
    <property type="entry name" value="UCP012569"/>
</dbReference>
<dbReference type="Proteomes" id="UP000481030">
    <property type="component" value="Unassembled WGS sequence"/>
</dbReference>
<gene>
    <name evidence="4" type="ORF">F7731_23410</name>
</gene>
<accession>A0A6L3V3N8</accession>
<dbReference type="RefSeq" id="WP_151537202.1">
    <property type="nucleotide sequence ID" value="NZ_WBOS01000021.1"/>
</dbReference>
<dbReference type="InterPro" id="IPR053959">
    <property type="entry name" value="YvlB/LiaX_N"/>
</dbReference>
<keyword evidence="5" id="KW-1185">Reference proteome</keyword>
<name>A0A6L3V3N8_9BACI</name>
<dbReference type="PIRSF" id="PIRSF012569">
    <property type="entry name" value="UCP012569"/>
    <property type="match status" value="1"/>
</dbReference>
<dbReference type="EMBL" id="WBOS01000021">
    <property type="protein sequence ID" value="KAB2329082.1"/>
    <property type="molecule type" value="Genomic_DNA"/>
</dbReference>
<dbReference type="Pfam" id="PF22746">
    <property type="entry name" value="SHOCT-like_DUF2089-C"/>
    <property type="match status" value="1"/>
</dbReference>
<evidence type="ECO:0000259" key="2">
    <source>
        <dbReference type="Pfam" id="PF13349"/>
    </source>
</evidence>
<organism evidence="4 5">
    <name type="scientific">Cytobacillus depressus</name>
    <dbReference type="NCBI Taxonomy" id="1602942"/>
    <lineage>
        <taxon>Bacteria</taxon>
        <taxon>Bacillati</taxon>
        <taxon>Bacillota</taxon>
        <taxon>Bacilli</taxon>
        <taxon>Bacillales</taxon>
        <taxon>Bacillaceae</taxon>
        <taxon>Cytobacillus</taxon>
    </lineage>
</organism>
<dbReference type="PANTHER" id="PTHR33885:SF4">
    <property type="entry name" value="LMO2487 PROTEIN"/>
    <property type="match status" value="1"/>
</dbReference>
<dbReference type="InterPro" id="IPR025164">
    <property type="entry name" value="Toastrack_DUF4097"/>
</dbReference>
<feature type="domain" description="DUF4097" evidence="2">
    <location>
        <begin position="129"/>
        <end position="321"/>
    </location>
</feature>
<feature type="coiled-coil region" evidence="1">
    <location>
        <begin position="19"/>
        <end position="46"/>
    </location>
</feature>
<protein>
    <submittedName>
        <fullName evidence="4">DUF4097 domain-containing protein</fullName>
    </submittedName>
</protein>
<comment type="caution">
    <text evidence="4">The sequence shown here is derived from an EMBL/GenBank/DDBJ whole genome shotgun (WGS) entry which is preliminary data.</text>
</comment>
<dbReference type="Pfam" id="PF13349">
    <property type="entry name" value="DUF4097"/>
    <property type="match status" value="1"/>
</dbReference>
<dbReference type="InterPro" id="IPR052027">
    <property type="entry name" value="PspC"/>
</dbReference>
<dbReference type="AlphaFoldDB" id="A0A6L3V3N8"/>